<evidence type="ECO:0000256" key="1">
    <source>
        <dbReference type="ARBA" id="ARBA00005179"/>
    </source>
</evidence>
<dbReference type="AlphaFoldDB" id="A0AAV9J5L8"/>
<evidence type="ECO:0000256" key="2">
    <source>
        <dbReference type="ARBA" id="ARBA00022679"/>
    </source>
</evidence>
<name>A0AAV9J5L8_9PEZI</name>
<dbReference type="GO" id="GO:0016740">
    <property type="term" value="F:transferase activity"/>
    <property type="evidence" value="ECO:0007669"/>
    <property type="project" value="UniProtKB-KW"/>
</dbReference>
<dbReference type="SUPFAM" id="SSF53335">
    <property type="entry name" value="S-adenosyl-L-methionine-dependent methyltransferases"/>
    <property type="match status" value="1"/>
</dbReference>
<accession>A0AAV9J5L8</accession>
<gene>
    <name evidence="6" type="ORF">LTR36_009589</name>
</gene>
<comment type="caution">
    <text evidence="6">The sequence shown here is derived from an EMBL/GenBank/DDBJ whole genome shotgun (WGS) entry which is preliminary data.</text>
</comment>
<evidence type="ECO:0000256" key="3">
    <source>
        <dbReference type="ARBA" id="ARBA00022691"/>
    </source>
</evidence>
<evidence type="ECO:0000313" key="6">
    <source>
        <dbReference type="EMBL" id="KAK4540277.1"/>
    </source>
</evidence>
<dbReference type="PANTHER" id="PTHR35897:SF1">
    <property type="entry name" value="METHYLTRANSFERASE AUSD"/>
    <property type="match status" value="1"/>
</dbReference>
<evidence type="ECO:0000256" key="4">
    <source>
        <dbReference type="ARBA" id="ARBA00038314"/>
    </source>
</evidence>
<dbReference type="EMBL" id="JAVFHQ010000070">
    <property type="protein sequence ID" value="KAK4540277.1"/>
    <property type="molecule type" value="Genomic_DNA"/>
</dbReference>
<evidence type="ECO:0000313" key="7">
    <source>
        <dbReference type="Proteomes" id="UP001324427"/>
    </source>
</evidence>
<comment type="similarity">
    <text evidence="4">Belongs to the class I-like SAM-binding methyltransferase superfamily.</text>
</comment>
<organism evidence="6 7">
    <name type="scientific">Oleoguttula mirabilis</name>
    <dbReference type="NCBI Taxonomy" id="1507867"/>
    <lineage>
        <taxon>Eukaryota</taxon>
        <taxon>Fungi</taxon>
        <taxon>Dikarya</taxon>
        <taxon>Ascomycota</taxon>
        <taxon>Pezizomycotina</taxon>
        <taxon>Dothideomycetes</taxon>
        <taxon>Dothideomycetidae</taxon>
        <taxon>Mycosphaerellales</taxon>
        <taxon>Teratosphaeriaceae</taxon>
        <taxon>Oleoguttula</taxon>
    </lineage>
</organism>
<keyword evidence="2" id="KW-0808">Transferase</keyword>
<reference evidence="6 7" key="1">
    <citation type="submission" date="2021-11" db="EMBL/GenBank/DDBJ databases">
        <title>Black yeast isolated from Biological Soil Crust.</title>
        <authorList>
            <person name="Kurbessoian T."/>
        </authorList>
    </citation>
    <scope>NUCLEOTIDE SEQUENCE [LARGE SCALE GENOMIC DNA]</scope>
    <source>
        <strain evidence="6 7">CCFEE 5522</strain>
    </source>
</reference>
<sequence length="283" mass="32539">MRDESSAVATEQELSGRSRDVPWYNDTLDEVPQAARDLLEKYSKIPPEEVKDHIYAIREEAWSVWPYPCIGGFRFMNLNLCTTGQYPEILDRVKKGKKLLDLGCCFGQEMRSLMLDGAPSEHLYGTDLRPEFFELGYDLFLDRETCKSKFIAADIFQPNPELDALNGKISIVYAGAFFHLFDRPEQLQLAKRVATLLSSDPGSMVLGRQVGNVTPGRYEHATNEGGWMFRHNEHSWKELWDEAGRETGTQWDARAELRVNDRFRKQGYNAEGSRDMHFCVKRV</sequence>
<proteinExistence type="inferred from homology"/>
<keyword evidence="3" id="KW-0949">S-adenosyl-L-methionine</keyword>
<protein>
    <recommendedName>
        <fullName evidence="8">Methyltransferase domain-containing protein</fullName>
    </recommendedName>
</protein>
<evidence type="ECO:0000256" key="5">
    <source>
        <dbReference type="SAM" id="MobiDB-lite"/>
    </source>
</evidence>
<dbReference type="Gene3D" id="3.40.50.150">
    <property type="entry name" value="Vaccinia Virus protein VP39"/>
    <property type="match status" value="1"/>
</dbReference>
<evidence type="ECO:0008006" key="8">
    <source>
        <dbReference type="Google" id="ProtNLM"/>
    </source>
</evidence>
<dbReference type="InterPro" id="IPR029063">
    <property type="entry name" value="SAM-dependent_MTases_sf"/>
</dbReference>
<dbReference type="Proteomes" id="UP001324427">
    <property type="component" value="Unassembled WGS sequence"/>
</dbReference>
<dbReference type="PANTHER" id="PTHR35897">
    <property type="entry name" value="METHYLTRANSFERASE AUSD"/>
    <property type="match status" value="1"/>
</dbReference>
<dbReference type="InterPro" id="IPR051654">
    <property type="entry name" value="Meroterpenoid_MTases"/>
</dbReference>
<keyword evidence="7" id="KW-1185">Reference proteome</keyword>
<comment type="pathway">
    <text evidence="1">Secondary metabolite biosynthesis.</text>
</comment>
<feature type="region of interest" description="Disordered" evidence="5">
    <location>
        <begin position="1"/>
        <end position="23"/>
    </location>
</feature>